<dbReference type="AlphaFoldDB" id="A0A381YTV1"/>
<dbReference type="PANTHER" id="PTHR30336:SF4">
    <property type="entry name" value="ENVELOPE BIOGENESIS FACTOR ELYC"/>
    <property type="match status" value="1"/>
</dbReference>
<dbReference type="PANTHER" id="PTHR30336">
    <property type="entry name" value="INNER MEMBRANE PROTEIN, PROBABLE PERMEASE"/>
    <property type="match status" value="1"/>
</dbReference>
<name>A0A381YTV1_9ZZZZ</name>
<dbReference type="InterPro" id="IPR014729">
    <property type="entry name" value="Rossmann-like_a/b/a_fold"/>
</dbReference>
<feature type="non-terminal residue" evidence="2">
    <location>
        <position position="1"/>
    </location>
</feature>
<evidence type="ECO:0000259" key="1">
    <source>
        <dbReference type="Pfam" id="PF02698"/>
    </source>
</evidence>
<dbReference type="Pfam" id="PF02698">
    <property type="entry name" value="DUF218"/>
    <property type="match status" value="1"/>
</dbReference>
<dbReference type="GO" id="GO:0005886">
    <property type="term" value="C:plasma membrane"/>
    <property type="evidence" value="ECO:0007669"/>
    <property type="project" value="TreeGrafter"/>
</dbReference>
<accession>A0A381YTV1</accession>
<evidence type="ECO:0000313" key="2">
    <source>
        <dbReference type="EMBL" id="SVA80458.1"/>
    </source>
</evidence>
<dbReference type="CDD" id="cd06259">
    <property type="entry name" value="YdcF-like"/>
    <property type="match status" value="1"/>
</dbReference>
<dbReference type="InterPro" id="IPR003848">
    <property type="entry name" value="DUF218"/>
</dbReference>
<protein>
    <recommendedName>
        <fullName evidence="1">DUF218 domain-containing protein</fullName>
    </recommendedName>
</protein>
<reference evidence="2" key="1">
    <citation type="submission" date="2018-05" db="EMBL/GenBank/DDBJ databases">
        <authorList>
            <person name="Lanie J.A."/>
            <person name="Ng W.-L."/>
            <person name="Kazmierczak K.M."/>
            <person name="Andrzejewski T.M."/>
            <person name="Davidsen T.M."/>
            <person name="Wayne K.J."/>
            <person name="Tettelin H."/>
            <person name="Glass J.I."/>
            <person name="Rusch D."/>
            <person name="Podicherti R."/>
            <person name="Tsui H.-C.T."/>
            <person name="Winkler M.E."/>
        </authorList>
    </citation>
    <scope>NUCLEOTIDE SEQUENCE</scope>
</reference>
<dbReference type="Gene3D" id="3.40.50.620">
    <property type="entry name" value="HUPs"/>
    <property type="match status" value="1"/>
</dbReference>
<proteinExistence type="predicted"/>
<feature type="domain" description="DUF218" evidence="1">
    <location>
        <begin position="1"/>
        <end position="91"/>
    </location>
</feature>
<organism evidence="2">
    <name type="scientific">marine metagenome</name>
    <dbReference type="NCBI Taxonomy" id="408172"/>
    <lineage>
        <taxon>unclassified sequences</taxon>
        <taxon>metagenomes</taxon>
        <taxon>ecological metagenomes</taxon>
    </lineage>
</organism>
<dbReference type="InterPro" id="IPR051599">
    <property type="entry name" value="Cell_Envelope_Assoc"/>
</dbReference>
<gene>
    <name evidence="2" type="ORF">METZ01_LOCUS133312</name>
</gene>
<dbReference type="GO" id="GO:0043164">
    <property type="term" value="P:Gram-negative-bacterium-type cell wall biogenesis"/>
    <property type="evidence" value="ECO:0007669"/>
    <property type="project" value="TreeGrafter"/>
</dbReference>
<sequence>ISESKSKNTRENALYTKTMMDSLNIHSIALVTSSLHMRRSVGTFSKLGYDVIPVGARLFRIPKKRERFDPFTLVPNVGNLSLSTQVIYEYFALILYKVRNWV</sequence>
<dbReference type="EMBL" id="UINC01019047">
    <property type="protein sequence ID" value="SVA80458.1"/>
    <property type="molecule type" value="Genomic_DNA"/>
</dbReference>
<dbReference type="GO" id="GO:0000270">
    <property type="term" value="P:peptidoglycan metabolic process"/>
    <property type="evidence" value="ECO:0007669"/>
    <property type="project" value="TreeGrafter"/>
</dbReference>